<feature type="transmembrane region" description="Helical" evidence="7">
    <location>
        <begin position="357"/>
        <end position="375"/>
    </location>
</feature>
<keyword evidence="7" id="KW-0769">Symport</keyword>
<comment type="similarity">
    <text evidence="7">Belongs to the dicarboxylate/amino acid:cation symporter (DAACS) (TC 2.A.23) family.</text>
</comment>
<feature type="transmembrane region" description="Helical" evidence="7">
    <location>
        <begin position="224"/>
        <end position="244"/>
    </location>
</feature>
<feature type="transmembrane region" description="Helical" evidence="7">
    <location>
        <begin position="504"/>
        <end position="533"/>
    </location>
</feature>
<dbReference type="Proteomes" id="UP001146120">
    <property type="component" value="Unassembled WGS sequence"/>
</dbReference>
<evidence type="ECO:0000256" key="7">
    <source>
        <dbReference type="RuleBase" id="RU361216"/>
    </source>
</evidence>
<dbReference type="Gene3D" id="1.10.3860.10">
    <property type="entry name" value="Sodium:dicarboxylate symporter"/>
    <property type="match status" value="1"/>
</dbReference>
<gene>
    <name evidence="9" type="ORF">N0F65_012183</name>
</gene>
<dbReference type="PANTHER" id="PTHR42865:SF7">
    <property type="entry name" value="PROTON_GLUTAMATE-ASPARTATE SYMPORTER"/>
    <property type="match status" value="1"/>
</dbReference>
<reference evidence="9" key="1">
    <citation type="submission" date="2022-11" db="EMBL/GenBank/DDBJ databases">
        <authorList>
            <person name="Morgan W.R."/>
            <person name="Tartar A."/>
        </authorList>
    </citation>
    <scope>NUCLEOTIDE SEQUENCE</scope>
    <source>
        <strain evidence="9">ARSEF 373</strain>
    </source>
</reference>
<keyword evidence="5 7" id="KW-1133">Transmembrane helix</keyword>
<feature type="transmembrane region" description="Helical" evidence="7">
    <location>
        <begin position="181"/>
        <end position="203"/>
    </location>
</feature>
<proteinExistence type="inferred from homology"/>
<evidence type="ECO:0000313" key="9">
    <source>
        <dbReference type="EMBL" id="DBA04600.1"/>
    </source>
</evidence>
<evidence type="ECO:0000313" key="10">
    <source>
        <dbReference type="Proteomes" id="UP001146120"/>
    </source>
</evidence>
<dbReference type="PRINTS" id="PR00173">
    <property type="entry name" value="EDTRNSPORT"/>
</dbReference>
<keyword evidence="2 7" id="KW-0813">Transport</keyword>
<evidence type="ECO:0000256" key="5">
    <source>
        <dbReference type="ARBA" id="ARBA00022989"/>
    </source>
</evidence>
<evidence type="ECO:0000256" key="3">
    <source>
        <dbReference type="ARBA" id="ARBA00022475"/>
    </source>
</evidence>
<keyword evidence="3" id="KW-1003">Cell membrane</keyword>
<evidence type="ECO:0000256" key="8">
    <source>
        <dbReference type="SAM" id="MobiDB-lite"/>
    </source>
</evidence>
<dbReference type="PANTHER" id="PTHR42865">
    <property type="entry name" value="PROTON/GLUTAMATE-ASPARTATE SYMPORTER"/>
    <property type="match status" value="1"/>
</dbReference>
<feature type="region of interest" description="Disordered" evidence="8">
    <location>
        <begin position="55"/>
        <end position="92"/>
    </location>
</feature>
<evidence type="ECO:0000256" key="6">
    <source>
        <dbReference type="ARBA" id="ARBA00023136"/>
    </source>
</evidence>
<keyword evidence="6 7" id="KW-0472">Membrane</keyword>
<keyword evidence="10" id="KW-1185">Reference proteome</keyword>
<comment type="caution">
    <text evidence="9">The sequence shown here is derived from an EMBL/GenBank/DDBJ whole genome shotgun (WGS) entry which is preliminary data.</text>
</comment>
<reference evidence="9" key="2">
    <citation type="journal article" date="2023" name="Microbiol Resour">
        <title>Decontamination and Annotation of the Draft Genome Sequence of the Oomycete Lagenidium giganteum ARSEF 373.</title>
        <authorList>
            <person name="Morgan W.R."/>
            <person name="Tartar A."/>
        </authorList>
    </citation>
    <scope>NUCLEOTIDE SEQUENCE</scope>
    <source>
        <strain evidence="9">ARSEF 373</strain>
    </source>
</reference>
<dbReference type="GO" id="GO:0015293">
    <property type="term" value="F:symporter activity"/>
    <property type="evidence" value="ECO:0007669"/>
    <property type="project" value="UniProtKB-UniRule"/>
</dbReference>
<accession>A0AAV2ZFH7</accession>
<dbReference type="Pfam" id="PF00375">
    <property type="entry name" value="SDF"/>
    <property type="match status" value="1"/>
</dbReference>
<dbReference type="AlphaFoldDB" id="A0AAV2ZFH7"/>
<organism evidence="9 10">
    <name type="scientific">Lagenidium giganteum</name>
    <dbReference type="NCBI Taxonomy" id="4803"/>
    <lineage>
        <taxon>Eukaryota</taxon>
        <taxon>Sar</taxon>
        <taxon>Stramenopiles</taxon>
        <taxon>Oomycota</taxon>
        <taxon>Peronosporomycetes</taxon>
        <taxon>Pythiales</taxon>
        <taxon>Pythiaceae</taxon>
    </lineage>
</organism>
<name>A0AAV2ZFH7_9STRA</name>
<dbReference type="EMBL" id="DAKRPA010000006">
    <property type="protein sequence ID" value="DBA04600.1"/>
    <property type="molecule type" value="Genomic_DNA"/>
</dbReference>
<feature type="transmembrane region" description="Helical" evidence="7">
    <location>
        <begin position="395"/>
        <end position="420"/>
    </location>
</feature>
<keyword evidence="4 7" id="KW-0812">Transmembrane</keyword>
<evidence type="ECO:0000256" key="2">
    <source>
        <dbReference type="ARBA" id="ARBA00022448"/>
    </source>
</evidence>
<feature type="transmembrane region" description="Helical" evidence="7">
    <location>
        <begin position="432"/>
        <end position="457"/>
    </location>
</feature>
<dbReference type="GO" id="GO:0005886">
    <property type="term" value="C:plasma membrane"/>
    <property type="evidence" value="ECO:0007669"/>
    <property type="project" value="UniProtKB-SubCell"/>
</dbReference>
<evidence type="ECO:0000256" key="4">
    <source>
        <dbReference type="ARBA" id="ARBA00022692"/>
    </source>
</evidence>
<feature type="compositionally biased region" description="Low complexity" evidence="8">
    <location>
        <begin position="79"/>
        <end position="92"/>
    </location>
</feature>
<dbReference type="InterPro" id="IPR001991">
    <property type="entry name" value="Na-dicarboxylate_symporter"/>
</dbReference>
<sequence length="548" mass="59388">MKTDPHLHLFPAVIQTDQQLGHRHTAAERDQALLFIRLTQQTLFPAAQHQPIEVAADQNKQSSSSEPDADEISQPHPATSTSRRSPTSRSSSIVMLSGTDDLVDLADDDFTGTGGTSGSRDNALSMEANSIALTMTPTTRFPDQPVLLDVKKVKFPSGVGAAPSEAEDDHIINLSYISPNILLTSLAAALGFVIGAVCYKWPIDDSLEAWIGLFGRLYQNVMECLALPLIFTSVAICIGQLVIFHKTKSVIIRLLVFFFGSCFLSALLATLLVLGFTSMFTVRVAPLAEGHASVPTASISGSTELLIHGMVFTATNITGITLKTAPAKTISYAFQISNFFQALFPANITDAFATQQLLGIIIFSSLLGAGVVLSHESTNNTGVNHAFVLLKQISVVLELVLNWMLTWTPMETLSAMAYSIMKATITQQQLQVAIYLPITLRITFLAVFFVIGCRGYFIFVRKNPFQFLWYLAPAQVFLFATGSYPASIPVLMRSVEGSRQVSRTLANFSLSIGVSLSLCGRASISVICCYFMAYTSGQSDLLTGGRVP</sequence>
<feature type="transmembrane region" description="Helical" evidence="7">
    <location>
        <begin position="469"/>
        <end position="492"/>
    </location>
</feature>
<comment type="subcellular location">
    <subcellularLocation>
        <location evidence="1">Cell membrane</location>
        <topology evidence="1">Multi-pass membrane protein</topology>
    </subcellularLocation>
    <subcellularLocation>
        <location evidence="7">Membrane</location>
        <topology evidence="7">Multi-pass membrane protein</topology>
    </subcellularLocation>
</comment>
<dbReference type="InterPro" id="IPR036458">
    <property type="entry name" value="Na:dicarbo_symporter_sf"/>
</dbReference>
<feature type="transmembrane region" description="Helical" evidence="7">
    <location>
        <begin position="250"/>
        <end position="274"/>
    </location>
</feature>
<dbReference type="SUPFAM" id="SSF118215">
    <property type="entry name" value="Proton glutamate symport protein"/>
    <property type="match status" value="1"/>
</dbReference>
<protein>
    <recommendedName>
        <fullName evidence="7">Amino acid transporter</fullName>
    </recommendedName>
</protein>
<evidence type="ECO:0000256" key="1">
    <source>
        <dbReference type="ARBA" id="ARBA00004651"/>
    </source>
</evidence>